<dbReference type="OrthoDB" id="2068492at2"/>
<dbReference type="AlphaFoldDB" id="A0A388SEB0"/>
<dbReference type="RefSeq" id="WP_116270916.1">
    <property type="nucleotide sequence ID" value="NZ_BGZJ01000002.1"/>
</dbReference>
<protein>
    <submittedName>
        <fullName evidence="2">Uncharacterized protein</fullName>
    </submittedName>
</protein>
<gene>
    <name evidence="2" type="ORF">MESMUL_20510</name>
</gene>
<dbReference type="Proteomes" id="UP000266091">
    <property type="component" value="Unassembled WGS sequence"/>
</dbReference>
<keyword evidence="3" id="KW-1185">Reference proteome</keyword>
<organism evidence="2 3">
    <name type="scientific">Mesosutterella multiformis</name>
    <dbReference type="NCBI Taxonomy" id="2259133"/>
    <lineage>
        <taxon>Bacteria</taxon>
        <taxon>Pseudomonadati</taxon>
        <taxon>Pseudomonadota</taxon>
        <taxon>Betaproteobacteria</taxon>
        <taxon>Burkholderiales</taxon>
        <taxon>Sutterellaceae</taxon>
        <taxon>Mesosutterella</taxon>
    </lineage>
</organism>
<name>A0A388SEB0_9BURK</name>
<evidence type="ECO:0000313" key="2">
    <source>
        <dbReference type="EMBL" id="GBO94697.1"/>
    </source>
</evidence>
<comment type="caution">
    <text evidence="2">The sequence shown here is derived from an EMBL/GenBank/DDBJ whole genome shotgun (WGS) entry which is preliminary data.</text>
</comment>
<reference evidence="2 3" key="1">
    <citation type="journal article" date="2018" name="Int. J. Syst. Evol. Microbiol.">
        <title>Mesosutterella multiformis gen. nov., sp. nov., a member of the family Sutterellaceae and Sutterella megalosphaeroides sp. nov., isolated from human faeces.</title>
        <authorList>
            <person name="Sakamoto M."/>
            <person name="Ikeyama N."/>
            <person name="Kunihiro T."/>
            <person name="Iino T."/>
            <person name="Yuki M."/>
            <person name="Ohkuma M."/>
        </authorList>
    </citation>
    <scope>NUCLEOTIDE SEQUENCE [LARGE SCALE GENOMIC DNA]</scope>
    <source>
        <strain evidence="2 3">4NBBH2</strain>
    </source>
</reference>
<evidence type="ECO:0000256" key="1">
    <source>
        <dbReference type="SAM" id="Phobius"/>
    </source>
</evidence>
<feature type="transmembrane region" description="Helical" evidence="1">
    <location>
        <begin position="6"/>
        <end position="25"/>
    </location>
</feature>
<feature type="transmembrane region" description="Helical" evidence="1">
    <location>
        <begin position="45"/>
        <end position="64"/>
    </location>
</feature>
<proteinExistence type="predicted"/>
<keyword evidence="1" id="KW-0472">Membrane</keyword>
<keyword evidence="1" id="KW-0812">Transmembrane</keyword>
<sequence>MKGGNTFWIIWGGVLVLWLVLRYFAKQRMHPVPGMETETYKKAQLYSVFGTTATFMFALVLATILPMQGFAGRVALAVLFIFAGLQVTKAAVQKVWSCPVCGKPLPVQTGLLGVVVIPVQKCPHCGTRIP</sequence>
<keyword evidence="1" id="KW-1133">Transmembrane helix</keyword>
<accession>A0A388SEB0</accession>
<accession>A0A401LHZ9</accession>
<dbReference type="EMBL" id="BGZJ01000002">
    <property type="protein sequence ID" value="GBO94697.1"/>
    <property type="molecule type" value="Genomic_DNA"/>
</dbReference>
<feature type="transmembrane region" description="Helical" evidence="1">
    <location>
        <begin position="70"/>
        <end position="87"/>
    </location>
</feature>
<evidence type="ECO:0000313" key="3">
    <source>
        <dbReference type="Proteomes" id="UP000266091"/>
    </source>
</evidence>